<evidence type="ECO:0000313" key="3">
    <source>
        <dbReference type="EMBL" id="EHR52046.1"/>
    </source>
</evidence>
<keyword evidence="2" id="KW-0472">Membrane</keyword>
<accession>H5X1X7</accession>
<dbReference type="EMBL" id="CM001439">
    <property type="protein sequence ID" value="EHR52046.1"/>
    <property type="molecule type" value="Genomic_DNA"/>
</dbReference>
<keyword evidence="2" id="KW-1133">Transmembrane helix</keyword>
<proteinExistence type="predicted"/>
<name>H5X1X7_9PSEU</name>
<feature type="transmembrane region" description="Helical" evidence="2">
    <location>
        <begin position="57"/>
        <end position="79"/>
    </location>
</feature>
<dbReference type="Proteomes" id="UP000004926">
    <property type="component" value="Chromosome"/>
</dbReference>
<dbReference type="OrthoDB" id="3697582at2"/>
<feature type="compositionally biased region" description="Basic and acidic residues" evidence="1">
    <location>
        <begin position="172"/>
        <end position="181"/>
    </location>
</feature>
<protein>
    <submittedName>
        <fullName evidence="3">Tryptophan-associated transmembrane protein (Trp_oprn_chp)</fullName>
    </submittedName>
</protein>
<evidence type="ECO:0000313" key="4">
    <source>
        <dbReference type="Proteomes" id="UP000004926"/>
    </source>
</evidence>
<evidence type="ECO:0000256" key="2">
    <source>
        <dbReference type="SAM" id="Phobius"/>
    </source>
</evidence>
<feature type="region of interest" description="Disordered" evidence="1">
    <location>
        <begin position="167"/>
        <end position="197"/>
    </location>
</feature>
<feature type="transmembrane region" description="Helical" evidence="2">
    <location>
        <begin position="133"/>
        <end position="155"/>
    </location>
</feature>
<reference evidence="3 4" key="1">
    <citation type="journal article" date="2012" name="Stand. Genomic Sci.">
        <title>Genome sequence of the ocean sediment bacterium Saccharomonospora marina type strain (XMU15(T)).</title>
        <authorList>
            <person name="Klenk H.P."/>
            <person name="Lu M."/>
            <person name="Lucas S."/>
            <person name="Lapidus A."/>
            <person name="Copeland A."/>
            <person name="Pitluck S."/>
            <person name="Goodwin L.A."/>
            <person name="Han C."/>
            <person name="Tapia R."/>
            <person name="Brambilla E.M."/>
            <person name="Potter G."/>
            <person name="Land M."/>
            <person name="Ivanova N."/>
            <person name="Rohde M."/>
            <person name="Goker M."/>
            <person name="Detter J.C."/>
            <person name="Li W.J."/>
            <person name="Kyrpides N.C."/>
            <person name="Woyke T."/>
        </authorList>
    </citation>
    <scope>NUCLEOTIDE SEQUENCE [LARGE SCALE GENOMIC DNA]</scope>
    <source>
        <strain evidence="3 4">XMU15</strain>
    </source>
</reference>
<dbReference type="AlphaFoldDB" id="H5X1X7"/>
<dbReference type="InterPro" id="IPR019051">
    <property type="entry name" value="Trp_biosyn_TM_oprn/chp"/>
</dbReference>
<gene>
    <name evidence="3" type="ORF">SacmaDRAFT_3843</name>
</gene>
<evidence type="ECO:0000256" key="1">
    <source>
        <dbReference type="SAM" id="MobiDB-lite"/>
    </source>
</evidence>
<keyword evidence="4" id="KW-1185">Reference proteome</keyword>
<dbReference type="STRING" id="882083.SacmaDRAFT_3843"/>
<sequence>MTQPAPTATDKRLLWIVVGALVVAAVALWASSGLPWLDVPRGLTRNGRLADDVTGGQSLTALTPLALFALAAVAATLATGGWLRRVFGVLVLAVAAWALYAVLDAALNGAQRISSSGWAPGYGEGPGEPARTLLGPAVAVAGVVLLGGAGAVLAWRGGLLPRMGARYSAPGGRRERQDSRPDLWQALSDGDDPTTRS</sequence>
<feature type="transmembrane region" description="Helical" evidence="2">
    <location>
        <begin position="12"/>
        <end position="37"/>
    </location>
</feature>
<feature type="transmembrane region" description="Helical" evidence="2">
    <location>
        <begin position="86"/>
        <end position="103"/>
    </location>
</feature>
<organism evidence="3 4">
    <name type="scientific">Saccharomonospora marina XMU15</name>
    <dbReference type="NCBI Taxonomy" id="882083"/>
    <lineage>
        <taxon>Bacteria</taxon>
        <taxon>Bacillati</taxon>
        <taxon>Actinomycetota</taxon>
        <taxon>Actinomycetes</taxon>
        <taxon>Pseudonocardiales</taxon>
        <taxon>Pseudonocardiaceae</taxon>
        <taxon>Saccharomonospora</taxon>
    </lineage>
</organism>
<dbReference type="HOGENOM" id="CLU_084749_2_1_11"/>
<dbReference type="Pfam" id="PF09534">
    <property type="entry name" value="Trp_oprn_chp"/>
    <property type="match status" value="1"/>
</dbReference>
<dbReference type="eggNOG" id="ENOG5033GIP">
    <property type="taxonomic scope" value="Bacteria"/>
</dbReference>
<keyword evidence="2 3" id="KW-0812">Transmembrane</keyword>